<gene>
    <name evidence="2" type="ORF">KSS90_15445</name>
</gene>
<feature type="domain" description="Carrier" evidence="1">
    <location>
        <begin position="11"/>
        <end position="67"/>
    </location>
</feature>
<dbReference type="Pfam" id="PF00550">
    <property type="entry name" value="PP-binding"/>
    <property type="match status" value="1"/>
</dbReference>
<evidence type="ECO:0000313" key="2">
    <source>
        <dbReference type="EMBL" id="QXH54757.1"/>
    </source>
</evidence>
<keyword evidence="3" id="KW-1185">Reference proteome</keyword>
<evidence type="ECO:0000259" key="1">
    <source>
        <dbReference type="Pfam" id="PF00550"/>
    </source>
</evidence>
<protein>
    <submittedName>
        <fullName evidence="2">Acyl carrier protein</fullName>
    </submittedName>
</protein>
<sequence>MKIIDAIEIILADWIDTSTFDRNDDLFDQGINSLQMAILIDEINKRFNLSASLEVLAEGASMTALASTLSRKFSSQNIG</sequence>
<proteinExistence type="predicted"/>
<accession>A0ABX8NF91</accession>
<dbReference type="InterPro" id="IPR009081">
    <property type="entry name" value="PP-bd_ACP"/>
</dbReference>
<name>A0ABX8NF91_9PSED</name>
<dbReference type="EMBL" id="CP077077">
    <property type="protein sequence ID" value="QXH54757.1"/>
    <property type="molecule type" value="Genomic_DNA"/>
</dbReference>
<dbReference type="Proteomes" id="UP000824010">
    <property type="component" value="Chromosome"/>
</dbReference>
<reference evidence="2 3" key="1">
    <citation type="journal article" date="2021" name="Microorganisms">
        <title>The Ever-Expanding Pseudomonas Genus: Description of 43 New Species and Partition of the Pseudomonas putida Group.</title>
        <authorList>
            <person name="Girard L."/>
            <person name="Lood C."/>
            <person name="Hofte M."/>
            <person name="Vandamme P."/>
            <person name="Rokni-Zadeh H."/>
            <person name="van Noort V."/>
            <person name="Lavigne R."/>
            <person name="De Mot R."/>
        </authorList>
    </citation>
    <scope>NUCLEOTIDE SEQUENCE [LARGE SCALE GENOMIC DNA]</scope>
    <source>
        <strain evidence="2 3">COW77</strain>
    </source>
</reference>
<evidence type="ECO:0000313" key="3">
    <source>
        <dbReference type="Proteomes" id="UP000824010"/>
    </source>
</evidence>
<organism evidence="2 3">
    <name type="scientific">Pseudomonas maumuensis</name>
    <dbReference type="NCBI Taxonomy" id="2842354"/>
    <lineage>
        <taxon>Bacteria</taxon>
        <taxon>Pseudomonadati</taxon>
        <taxon>Pseudomonadota</taxon>
        <taxon>Gammaproteobacteria</taxon>
        <taxon>Pseudomonadales</taxon>
        <taxon>Pseudomonadaceae</taxon>
        <taxon>Pseudomonas</taxon>
    </lineage>
</organism>
<dbReference type="RefSeq" id="WP_217866265.1">
    <property type="nucleotide sequence ID" value="NZ_CP077077.1"/>
</dbReference>